<evidence type="ECO:0000313" key="7">
    <source>
        <dbReference type="Proteomes" id="UP000694401"/>
    </source>
</evidence>
<evidence type="ECO:0000313" key="6">
    <source>
        <dbReference type="Ensembl" id="ENSZLMP00000004656.1"/>
    </source>
</evidence>
<protein>
    <submittedName>
        <fullName evidence="6">Uncharacterized protein</fullName>
    </submittedName>
</protein>
<keyword evidence="3 5" id="KW-1133">Transmembrane helix</keyword>
<name>A0A8D2QMR0_ZOSLA</name>
<dbReference type="GO" id="GO:0006820">
    <property type="term" value="P:monoatomic anion transport"/>
    <property type="evidence" value="ECO:0007669"/>
    <property type="project" value="TreeGrafter"/>
</dbReference>
<evidence type="ECO:0000256" key="4">
    <source>
        <dbReference type="ARBA" id="ARBA00023136"/>
    </source>
</evidence>
<keyword evidence="2 5" id="KW-0812">Transmembrane</keyword>
<reference evidence="6" key="1">
    <citation type="submission" date="2025-08" db="UniProtKB">
        <authorList>
            <consortium name="Ensembl"/>
        </authorList>
    </citation>
    <scope>IDENTIFICATION</scope>
</reference>
<proteinExistence type="predicted"/>
<dbReference type="InterPro" id="IPR036259">
    <property type="entry name" value="MFS_trans_sf"/>
</dbReference>
<dbReference type="InterPro" id="IPR050382">
    <property type="entry name" value="MFS_Na/Anion_cotransporter"/>
</dbReference>
<dbReference type="Proteomes" id="UP000694401">
    <property type="component" value="Unassembled WGS sequence"/>
</dbReference>
<dbReference type="SUPFAM" id="SSF103473">
    <property type="entry name" value="MFS general substrate transporter"/>
    <property type="match status" value="1"/>
</dbReference>
<evidence type="ECO:0000256" key="2">
    <source>
        <dbReference type="ARBA" id="ARBA00022692"/>
    </source>
</evidence>
<feature type="transmembrane region" description="Helical" evidence="5">
    <location>
        <begin position="56"/>
        <end position="80"/>
    </location>
</feature>
<keyword evidence="7" id="KW-1185">Reference proteome</keyword>
<dbReference type="GO" id="GO:0016324">
    <property type="term" value="C:apical plasma membrane"/>
    <property type="evidence" value="ECO:0007669"/>
    <property type="project" value="TreeGrafter"/>
</dbReference>
<dbReference type="GO" id="GO:0022857">
    <property type="term" value="F:transmembrane transporter activity"/>
    <property type="evidence" value="ECO:0007669"/>
    <property type="project" value="TreeGrafter"/>
</dbReference>
<evidence type="ECO:0000256" key="5">
    <source>
        <dbReference type="SAM" id="Phobius"/>
    </source>
</evidence>
<evidence type="ECO:0000256" key="3">
    <source>
        <dbReference type="ARBA" id="ARBA00022989"/>
    </source>
</evidence>
<organism evidence="6 7">
    <name type="scientific">Zosterops lateralis melanops</name>
    <dbReference type="NCBI Taxonomy" id="1220523"/>
    <lineage>
        <taxon>Eukaryota</taxon>
        <taxon>Metazoa</taxon>
        <taxon>Chordata</taxon>
        <taxon>Craniata</taxon>
        <taxon>Vertebrata</taxon>
        <taxon>Euteleostomi</taxon>
        <taxon>Archelosauria</taxon>
        <taxon>Archosauria</taxon>
        <taxon>Dinosauria</taxon>
        <taxon>Saurischia</taxon>
        <taxon>Theropoda</taxon>
        <taxon>Coelurosauria</taxon>
        <taxon>Aves</taxon>
        <taxon>Neognathae</taxon>
        <taxon>Neoaves</taxon>
        <taxon>Telluraves</taxon>
        <taxon>Australaves</taxon>
        <taxon>Passeriformes</taxon>
        <taxon>Sylvioidea</taxon>
        <taxon>Zosteropidae</taxon>
        <taxon>Zosterops</taxon>
    </lineage>
</organism>
<accession>A0A8D2QMR0</accession>
<feature type="transmembrane region" description="Helical" evidence="5">
    <location>
        <begin position="6"/>
        <end position="35"/>
    </location>
</feature>
<dbReference type="AlphaFoldDB" id="A0A8D2QMR0"/>
<dbReference type="PANTHER" id="PTHR11662:SF284">
    <property type="entry name" value="SMALL INTESTINE URATE EXPORTER-RELATED"/>
    <property type="match status" value="1"/>
</dbReference>
<evidence type="ECO:0000256" key="1">
    <source>
        <dbReference type="ARBA" id="ARBA00004141"/>
    </source>
</evidence>
<reference evidence="6" key="2">
    <citation type="submission" date="2025-09" db="UniProtKB">
        <authorList>
            <consortium name="Ensembl"/>
        </authorList>
    </citation>
    <scope>IDENTIFICATION</scope>
</reference>
<dbReference type="Ensembl" id="ENSZLMT00000004817.1">
    <property type="protein sequence ID" value="ENSZLMP00000004656.1"/>
    <property type="gene ID" value="ENSZLMG00000003325.1"/>
</dbReference>
<sequence length="109" mass="11355">LLGKLLPAAFLVAVLCLGCSPTVIVVLLTLALTIISMPGTGININHVDIAHLYAGFLLGITNTFGTVAGIIAPTAAGLLINQVTWGQKPTAHPWIKPKPPLKNGFLSLH</sequence>
<comment type="subcellular location">
    <subcellularLocation>
        <location evidence="1">Membrane</location>
        <topology evidence="1">Multi-pass membrane protein</topology>
    </subcellularLocation>
</comment>
<dbReference type="PANTHER" id="PTHR11662">
    <property type="entry name" value="SOLUTE CARRIER FAMILY 17"/>
    <property type="match status" value="1"/>
</dbReference>
<keyword evidence="4 5" id="KW-0472">Membrane</keyword>